<dbReference type="InterPro" id="IPR059106">
    <property type="entry name" value="WHD_MalT"/>
</dbReference>
<accession>A0A2U1EZS8</accession>
<dbReference type="RefSeq" id="WP_116710406.1">
    <property type="nucleotide sequence ID" value="NZ_QEKW01000015.1"/>
</dbReference>
<dbReference type="InterPro" id="IPR000792">
    <property type="entry name" value="Tscrpt_reg_LuxR_C"/>
</dbReference>
<comment type="caution">
    <text evidence="2">The sequence shown here is derived from an EMBL/GenBank/DDBJ whole genome shotgun (WGS) entry which is preliminary data.</text>
</comment>
<proteinExistence type="predicted"/>
<dbReference type="GO" id="GO:0006355">
    <property type="term" value="P:regulation of DNA-templated transcription"/>
    <property type="evidence" value="ECO:0007669"/>
    <property type="project" value="InterPro"/>
</dbReference>
<organism evidence="2 3">
    <name type="scientific">Actinomycetospora cinnamomea</name>
    <dbReference type="NCBI Taxonomy" id="663609"/>
    <lineage>
        <taxon>Bacteria</taxon>
        <taxon>Bacillati</taxon>
        <taxon>Actinomycetota</taxon>
        <taxon>Actinomycetes</taxon>
        <taxon>Pseudonocardiales</taxon>
        <taxon>Pseudonocardiaceae</taxon>
        <taxon>Actinomycetospora</taxon>
    </lineage>
</organism>
<dbReference type="Gene3D" id="1.10.10.10">
    <property type="entry name" value="Winged helix-like DNA-binding domain superfamily/Winged helix DNA-binding domain"/>
    <property type="match status" value="1"/>
</dbReference>
<dbReference type="SUPFAM" id="SSF52540">
    <property type="entry name" value="P-loop containing nucleoside triphosphate hydrolases"/>
    <property type="match status" value="1"/>
</dbReference>
<dbReference type="SUPFAM" id="SSF46894">
    <property type="entry name" value="C-terminal effector domain of the bipartite response regulators"/>
    <property type="match status" value="1"/>
</dbReference>
<dbReference type="Pfam" id="PF00196">
    <property type="entry name" value="GerE"/>
    <property type="match status" value="1"/>
</dbReference>
<dbReference type="Proteomes" id="UP000245639">
    <property type="component" value="Unassembled WGS sequence"/>
</dbReference>
<name>A0A2U1EZS8_9PSEU</name>
<dbReference type="PROSITE" id="PS50043">
    <property type="entry name" value="HTH_LUXR_2"/>
    <property type="match status" value="1"/>
</dbReference>
<evidence type="ECO:0000259" key="1">
    <source>
        <dbReference type="PROSITE" id="PS50043"/>
    </source>
</evidence>
<feature type="domain" description="HTH luxR-type" evidence="1">
    <location>
        <begin position="799"/>
        <end position="864"/>
    </location>
</feature>
<keyword evidence="3" id="KW-1185">Reference proteome</keyword>
<dbReference type="OrthoDB" id="134985at2"/>
<reference evidence="2 3" key="1">
    <citation type="submission" date="2018-04" db="EMBL/GenBank/DDBJ databases">
        <title>Genomic Encyclopedia of Type Strains, Phase IV (KMG-IV): sequencing the most valuable type-strain genomes for metagenomic binning, comparative biology and taxonomic classification.</title>
        <authorList>
            <person name="Goeker M."/>
        </authorList>
    </citation>
    <scope>NUCLEOTIDE SEQUENCE [LARGE SCALE GENOMIC DNA]</scope>
    <source>
        <strain evidence="2 3">DSM 45771</strain>
    </source>
</reference>
<dbReference type="EMBL" id="QEKW01000015">
    <property type="protein sequence ID" value="PVZ05399.1"/>
    <property type="molecule type" value="Genomic_DNA"/>
</dbReference>
<gene>
    <name evidence="2" type="ORF">C8D89_115104</name>
</gene>
<protein>
    <submittedName>
        <fullName evidence="2">LuxR family maltose regulon positive regulatory protein</fullName>
    </submittedName>
</protein>
<evidence type="ECO:0000313" key="2">
    <source>
        <dbReference type="EMBL" id="PVZ05399.1"/>
    </source>
</evidence>
<evidence type="ECO:0000313" key="3">
    <source>
        <dbReference type="Proteomes" id="UP000245639"/>
    </source>
</evidence>
<dbReference type="SMART" id="SM00421">
    <property type="entry name" value="HTH_LUXR"/>
    <property type="match status" value="1"/>
</dbReference>
<dbReference type="AlphaFoldDB" id="A0A2U1EZS8"/>
<sequence length="867" mass="90468">MVRIPASRTVVPPLPAWSVPRPALRARLAAAAAGQLIVVIAPAGSGKTVLLAEWARHDQEQHQQTATAWVGLDRDDADPDRFWAAVLAAVLAADVVPADDPLHGLRGRAAAGDDIADALLDGLDDLPVPLRLVLDDAHVLSHRRSGSRALARLVRHRPAGVRLVLAARSDPAVGLPRLRLSDGLCELRVRDLRFTVDEAAALAASCGVPLTGDEVAVLHRRTEGWAAGLRLAVLALRRDREEPGAFLARFSGDERSVADYLGGEILAGLTPDDRALLGDLAVCGRLPDPLAVTLSGHPDAARRLEELTHGLGMVDRVDPGTHRLHTLVRSHLDADLARRRPDRHRRQHAVAARWWAEHAEPAHALRHAERADDPALTADLLRRVAVPLLARGELPALRRALAGLDTPTRRDDPHLALIAALVHLADREPASAAALLRSARAAVPARPAPPAPPGPGLAALRATAELFASAAGAGPRPSAGATGVAVPDDPASAGLLHLARGTSLLATAGAGDTDAARAELRRALAAARAGGFARLEADAYAGLALTAVVDGDPRGVTGPAEAALRADRHATPVRTAGTAAVLAWADLLRGDPARAAARCAELLEESVRLAAADAYALRAVHGAAVGDLGRRGAGAAATRAAREALGDTALPAAVAAALALLEHRAALLLGNVRAAHAVTTWLVARTGETDEVRLMRAWVEAATGRWEAARTAVGPLLGRDRPPGTLRVEAHLLAAETALRGEDTARARSALDAALAAGRAHDLVRPFALAGVRARALLGERTPVAGFDARVAAVCRGAAPEAAPPLSERELVVLALLPSLLAAPAMAEELVVSVNTVKTQIRSIYAKLGVSTRRHAVTRARERGLLV</sequence>
<dbReference type="GO" id="GO:0003677">
    <property type="term" value="F:DNA binding"/>
    <property type="evidence" value="ECO:0007669"/>
    <property type="project" value="InterPro"/>
</dbReference>
<dbReference type="InterPro" id="IPR016032">
    <property type="entry name" value="Sig_transdc_resp-reg_C-effctor"/>
</dbReference>
<dbReference type="Gene3D" id="3.40.50.300">
    <property type="entry name" value="P-loop containing nucleotide triphosphate hydrolases"/>
    <property type="match status" value="1"/>
</dbReference>
<dbReference type="InterPro" id="IPR027417">
    <property type="entry name" value="P-loop_NTPase"/>
</dbReference>
<dbReference type="InterPro" id="IPR036388">
    <property type="entry name" value="WH-like_DNA-bd_sf"/>
</dbReference>
<dbReference type="Pfam" id="PF25873">
    <property type="entry name" value="WHD_MalT"/>
    <property type="match status" value="1"/>
</dbReference>